<reference evidence="1 2" key="1">
    <citation type="submission" date="2015-01" db="EMBL/GenBank/DDBJ databases">
        <title>Genome sequence of Jeotgalibacillus alimentarius.</title>
        <authorList>
            <person name="Goh K.M."/>
            <person name="Chan K.-G."/>
            <person name="Yaakop A.S."/>
            <person name="Ee R."/>
            <person name="Gan H.M."/>
            <person name="Chan C.S."/>
        </authorList>
    </citation>
    <scope>NUCLEOTIDE SEQUENCE [LARGE SCALE GENOMIC DNA]</scope>
    <source>
        <strain evidence="1 2">YKJ-13</strain>
    </source>
</reference>
<proteinExistence type="predicted"/>
<protein>
    <submittedName>
        <fullName evidence="1">Uncharacterized protein</fullName>
    </submittedName>
</protein>
<dbReference type="InterPro" id="IPR048146">
    <property type="entry name" value="RAxF_45-like"/>
</dbReference>
<dbReference type="NCBIfam" id="NF041642">
    <property type="entry name" value="RAxF_45"/>
    <property type="match status" value="1"/>
</dbReference>
<dbReference type="RefSeq" id="WP_407637912.1">
    <property type="nucleotide sequence ID" value="NZ_JXRQ01000015.1"/>
</dbReference>
<keyword evidence="2" id="KW-1185">Reference proteome</keyword>
<accession>A0A0C2SC12</accession>
<dbReference type="EMBL" id="JXRQ01000015">
    <property type="protein sequence ID" value="KIL51484.1"/>
    <property type="molecule type" value="Genomic_DNA"/>
</dbReference>
<comment type="caution">
    <text evidence="1">The sequence shown here is derived from an EMBL/GenBank/DDBJ whole genome shotgun (WGS) entry which is preliminary data.</text>
</comment>
<organism evidence="1 2">
    <name type="scientific">Jeotgalibacillus alimentarius</name>
    <dbReference type="NCBI Taxonomy" id="135826"/>
    <lineage>
        <taxon>Bacteria</taxon>
        <taxon>Bacillati</taxon>
        <taxon>Bacillota</taxon>
        <taxon>Bacilli</taxon>
        <taxon>Bacillales</taxon>
        <taxon>Caryophanaceae</taxon>
        <taxon>Jeotgalibacillus</taxon>
    </lineage>
</organism>
<gene>
    <name evidence="1" type="ORF">KP77_09960</name>
</gene>
<evidence type="ECO:0000313" key="2">
    <source>
        <dbReference type="Proteomes" id="UP000031950"/>
    </source>
</evidence>
<evidence type="ECO:0000313" key="1">
    <source>
        <dbReference type="EMBL" id="KIL51484.1"/>
    </source>
</evidence>
<dbReference type="Proteomes" id="UP000031950">
    <property type="component" value="Unassembled WGS sequence"/>
</dbReference>
<sequence>MNQSAGMVCEKRISCLYFSRALIFDFAKYGRSLSIFSKNQKYTS</sequence>
<name>A0A0C2SC12_9BACL</name>
<dbReference type="AlphaFoldDB" id="A0A0C2SC12"/>
<dbReference type="STRING" id="135826.KP77_09960"/>